<reference evidence="8" key="1">
    <citation type="submission" date="2021-06" db="EMBL/GenBank/DDBJ databases">
        <authorList>
            <consortium name="Wellcome Sanger Institute Data Sharing"/>
        </authorList>
    </citation>
    <scope>NUCLEOTIDE SEQUENCE [LARGE SCALE GENOMIC DNA]</scope>
</reference>
<dbReference type="InterPro" id="IPR051287">
    <property type="entry name" value="TCR_variable_region"/>
</dbReference>
<dbReference type="InterPro" id="IPR003599">
    <property type="entry name" value="Ig_sub"/>
</dbReference>
<name>A0A8C4SAL0_ERPCA</name>
<dbReference type="Ensembl" id="ENSECRT00000014352.1">
    <property type="protein sequence ID" value="ENSECRP00000014107.1"/>
    <property type="gene ID" value="ENSECRG00000009403.1"/>
</dbReference>
<dbReference type="InterPro" id="IPR013106">
    <property type="entry name" value="Ig_V-set"/>
</dbReference>
<sequence length="169" mass="19271">EKSLLNRNYQSQHALFNHVFLFFLPYKTEVNSYFVSEIEGGEITLNCTYEYKGSSAQLSLQWYKQNQNGVPYYMIQSYSAGQDTFQSKEKDIGNRHSTSLNLSLQSTSLTINRLMMSDSGMYYCALRPTAVQHPVDALPKSKQTYFHSSISISVIVAFSFIINVVISED</sequence>
<keyword evidence="6" id="KW-0812">Transmembrane</keyword>
<keyword evidence="9" id="KW-1185">Reference proteome</keyword>
<proteinExistence type="predicted"/>
<dbReference type="GO" id="GO:0042101">
    <property type="term" value="C:T cell receptor complex"/>
    <property type="evidence" value="ECO:0007669"/>
    <property type="project" value="UniProtKB-KW"/>
</dbReference>
<evidence type="ECO:0000313" key="9">
    <source>
        <dbReference type="Proteomes" id="UP000694620"/>
    </source>
</evidence>
<keyword evidence="2" id="KW-1064">Adaptive immunity</keyword>
<feature type="transmembrane region" description="Helical" evidence="6">
    <location>
        <begin position="145"/>
        <end position="166"/>
    </location>
</feature>
<dbReference type="PROSITE" id="PS50835">
    <property type="entry name" value="IG_LIKE"/>
    <property type="match status" value="1"/>
</dbReference>
<keyword evidence="5" id="KW-1279">T cell receptor</keyword>
<evidence type="ECO:0000256" key="4">
    <source>
        <dbReference type="ARBA" id="ARBA00023319"/>
    </source>
</evidence>
<dbReference type="Gene3D" id="2.60.40.10">
    <property type="entry name" value="Immunoglobulins"/>
    <property type="match status" value="1"/>
</dbReference>
<keyword evidence="3" id="KW-0675">Receptor</keyword>
<evidence type="ECO:0000256" key="6">
    <source>
        <dbReference type="SAM" id="Phobius"/>
    </source>
</evidence>
<dbReference type="InterPro" id="IPR036179">
    <property type="entry name" value="Ig-like_dom_sf"/>
</dbReference>
<dbReference type="GO" id="GO:0002250">
    <property type="term" value="P:adaptive immune response"/>
    <property type="evidence" value="ECO:0007669"/>
    <property type="project" value="UniProtKB-KW"/>
</dbReference>
<dbReference type="PANTHER" id="PTHR19367">
    <property type="entry name" value="T-CELL RECEPTOR ALPHA CHAIN V REGION"/>
    <property type="match status" value="1"/>
</dbReference>
<dbReference type="SUPFAM" id="SSF48726">
    <property type="entry name" value="Immunoglobulin"/>
    <property type="match status" value="1"/>
</dbReference>
<keyword evidence="6" id="KW-1133">Transmembrane helix</keyword>
<dbReference type="SMART" id="SM00406">
    <property type="entry name" value="IGv"/>
    <property type="match status" value="1"/>
</dbReference>
<dbReference type="PANTHER" id="PTHR19367:SF18">
    <property type="entry name" value="T CELL RECEPTOR ALPHA VARIABLE 16"/>
    <property type="match status" value="1"/>
</dbReference>
<protein>
    <recommendedName>
        <fullName evidence="7">Ig-like domain-containing protein</fullName>
    </recommendedName>
</protein>
<feature type="domain" description="Ig-like" evidence="7">
    <location>
        <begin position="25"/>
        <end position="136"/>
    </location>
</feature>
<accession>A0A8C4SAL0</accession>
<keyword evidence="4" id="KW-0393">Immunoglobulin domain</keyword>
<dbReference type="SMART" id="SM00409">
    <property type="entry name" value="IG"/>
    <property type="match status" value="1"/>
</dbReference>
<evidence type="ECO:0000313" key="8">
    <source>
        <dbReference type="Ensembl" id="ENSECRP00000014107.1"/>
    </source>
</evidence>
<dbReference type="GeneTree" id="ENSGT01140000283329"/>
<reference evidence="8" key="2">
    <citation type="submission" date="2025-08" db="UniProtKB">
        <authorList>
            <consortium name="Ensembl"/>
        </authorList>
    </citation>
    <scope>IDENTIFICATION</scope>
</reference>
<evidence type="ECO:0000259" key="7">
    <source>
        <dbReference type="PROSITE" id="PS50835"/>
    </source>
</evidence>
<keyword evidence="1" id="KW-0732">Signal</keyword>
<keyword evidence="5" id="KW-0391">Immunity</keyword>
<organism evidence="8 9">
    <name type="scientific">Erpetoichthys calabaricus</name>
    <name type="common">Rope fish</name>
    <name type="synonym">Calamoichthys calabaricus</name>
    <dbReference type="NCBI Taxonomy" id="27687"/>
    <lineage>
        <taxon>Eukaryota</taxon>
        <taxon>Metazoa</taxon>
        <taxon>Chordata</taxon>
        <taxon>Craniata</taxon>
        <taxon>Vertebrata</taxon>
        <taxon>Euteleostomi</taxon>
        <taxon>Actinopterygii</taxon>
        <taxon>Polypteriformes</taxon>
        <taxon>Polypteridae</taxon>
        <taxon>Erpetoichthys</taxon>
    </lineage>
</organism>
<keyword evidence="6" id="KW-0472">Membrane</keyword>
<dbReference type="Pfam" id="PF07686">
    <property type="entry name" value="V-set"/>
    <property type="match status" value="1"/>
</dbReference>
<evidence type="ECO:0000256" key="1">
    <source>
        <dbReference type="ARBA" id="ARBA00022729"/>
    </source>
</evidence>
<evidence type="ECO:0000256" key="5">
    <source>
        <dbReference type="ARBA" id="ARBA00043266"/>
    </source>
</evidence>
<reference evidence="8" key="3">
    <citation type="submission" date="2025-09" db="UniProtKB">
        <authorList>
            <consortium name="Ensembl"/>
        </authorList>
    </citation>
    <scope>IDENTIFICATION</scope>
</reference>
<evidence type="ECO:0000256" key="2">
    <source>
        <dbReference type="ARBA" id="ARBA00023130"/>
    </source>
</evidence>
<dbReference type="InterPro" id="IPR013783">
    <property type="entry name" value="Ig-like_fold"/>
</dbReference>
<dbReference type="InterPro" id="IPR007110">
    <property type="entry name" value="Ig-like_dom"/>
</dbReference>
<evidence type="ECO:0000256" key="3">
    <source>
        <dbReference type="ARBA" id="ARBA00023170"/>
    </source>
</evidence>
<dbReference type="Proteomes" id="UP000694620">
    <property type="component" value="Chromosome 9"/>
</dbReference>
<dbReference type="AlphaFoldDB" id="A0A8C4SAL0"/>